<organism evidence="1 2">
    <name type="scientific">Phyllosticta capitalensis</name>
    <dbReference type="NCBI Taxonomy" id="121624"/>
    <lineage>
        <taxon>Eukaryota</taxon>
        <taxon>Fungi</taxon>
        <taxon>Dikarya</taxon>
        <taxon>Ascomycota</taxon>
        <taxon>Pezizomycotina</taxon>
        <taxon>Dothideomycetes</taxon>
        <taxon>Dothideomycetes incertae sedis</taxon>
        <taxon>Botryosphaeriales</taxon>
        <taxon>Phyllostictaceae</taxon>
        <taxon>Phyllosticta</taxon>
    </lineage>
</organism>
<evidence type="ECO:0000313" key="1">
    <source>
        <dbReference type="EMBL" id="KAK8238516.1"/>
    </source>
</evidence>
<dbReference type="Proteomes" id="UP001492380">
    <property type="component" value="Unassembled WGS sequence"/>
</dbReference>
<name>A0ABR1YU56_9PEZI</name>
<keyword evidence="2" id="KW-1185">Reference proteome</keyword>
<evidence type="ECO:0000313" key="2">
    <source>
        <dbReference type="Proteomes" id="UP001492380"/>
    </source>
</evidence>
<reference evidence="1 2" key="1">
    <citation type="submission" date="2024-04" db="EMBL/GenBank/DDBJ databases">
        <title>Phyllosticta paracitricarpa is synonymous to the EU quarantine fungus P. citricarpa based on phylogenomic analyses.</title>
        <authorList>
            <consortium name="Lawrence Berkeley National Laboratory"/>
            <person name="Van Ingen-Buijs V.A."/>
            <person name="Van Westerhoven A.C."/>
            <person name="Haridas S."/>
            <person name="Skiadas P."/>
            <person name="Martin F."/>
            <person name="Groenewald J.Z."/>
            <person name="Crous P.W."/>
            <person name="Seidl M.F."/>
        </authorList>
    </citation>
    <scope>NUCLEOTIDE SEQUENCE [LARGE SCALE GENOMIC DNA]</scope>
    <source>
        <strain evidence="1 2">CBS 123374</strain>
    </source>
</reference>
<accession>A0ABR1YU56</accession>
<proteinExistence type="predicted"/>
<sequence length="254" mass="28054">MVRSGWKEGTMLEKAVHELLLAHLTSLNHVGRRLRLQWESATNAITLLVVGVGNFARTNLIRAAAQELLVRTSSSFSQNMSEPVLSSPTKNLNMDDHRIGFVCLDVAAAPTGRDDVAPHKKDHDNSVPNILVEDTSEDSHLPTSEQQGSMNKVSIYLARDKRGKGYVRLAIEPIDRRISAQLVEQIATAIKDHDILTAEQKAQLGKIVVQDFTSENASVGFLGRSEKPLCVFKIRFNITRPEGDDGEEATDHIP</sequence>
<dbReference type="EMBL" id="JBBWRZ010000004">
    <property type="protein sequence ID" value="KAK8238516.1"/>
    <property type="molecule type" value="Genomic_DNA"/>
</dbReference>
<gene>
    <name evidence="1" type="ORF">HDK90DRAFT_227400</name>
</gene>
<protein>
    <submittedName>
        <fullName evidence="1">Uncharacterized protein</fullName>
    </submittedName>
</protein>
<comment type="caution">
    <text evidence="1">The sequence shown here is derived from an EMBL/GenBank/DDBJ whole genome shotgun (WGS) entry which is preliminary data.</text>
</comment>